<comment type="caution">
    <text evidence="10">The sequence shown here is derived from an EMBL/GenBank/DDBJ whole genome shotgun (WGS) entry which is preliminary data.</text>
</comment>
<proteinExistence type="inferred from homology"/>
<evidence type="ECO:0000259" key="9">
    <source>
        <dbReference type="Pfam" id="PF12704"/>
    </source>
</evidence>
<dbReference type="InterPro" id="IPR050250">
    <property type="entry name" value="Macrolide_Exporter_MacB"/>
</dbReference>
<comment type="similarity">
    <text evidence="6">Belongs to the ABC-4 integral membrane protein family.</text>
</comment>
<keyword evidence="2" id="KW-1003">Cell membrane</keyword>
<evidence type="ECO:0000256" key="5">
    <source>
        <dbReference type="ARBA" id="ARBA00023136"/>
    </source>
</evidence>
<keyword evidence="11" id="KW-1185">Reference proteome</keyword>
<feature type="domain" description="MacB-like periplasmic core" evidence="9">
    <location>
        <begin position="28"/>
        <end position="235"/>
    </location>
</feature>
<evidence type="ECO:0000256" key="4">
    <source>
        <dbReference type="ARBA" id="ARBA00022989"/>
    </source>
</evidence>
<evidence type="ECO:0000313" key="11">
    <source>
        <dbReference type="Proteomes" id="UP001596411"/>
    </source>
</evidence>
<dbReference type="EMBL" id="JBHSZP010000002">
    <property type="protein sequence ID" value="MFC7088286.1"/>
    <property type="molecule type" value="Genomic_DNA"/>
</dbReference>
<evidence type="ECO:0000256" key="1">
    <source>
        <dbReference type="ARBA" id="ARBA00004651"/>
    </source>
</evidence>
<evidence type="ECO:0000256" key="3">
    <source>
        <dbReference type="ARBA" id="ARBA00022692"/>
    </source>
</evidence>
<feature type="transmembrane region" description="Helical" evidence="7">
    <location>
        <begin position="272"/>
        <end position="300"/>
    </location>
</feature>
<dbReference type="Proteomes" id="UP001596411">
    <property type="component" value="Unassembled WGS sequence"/>
</dbReference>
<feature type="transmembrane region" description="Helical" evidence="7">
    <location>
        <begin position="321"/>
        <end position="343"/>
    </location>
</feature>
<evidence type="ECO:0000256" key="2">
    <source>
        <dbReference type="ARBA" id="ARBA00022475"/>
    </source>
</evidence>
<dbReference type="InterPro" id="IPR025857">
    <property type="entry name" value="MacB_PCD"/>
</dbReference>
<keyword evidence="5 7" id="KW-0472">Membrane</keyword>
<name>A0ABW2EVX8_9GAMM</name>
<comment type="subcellular location">
    <subcellularLocation>
        <location evidence="1">Cell membrane</location>
        <topology evidence="1">Multi-pass membrane protein</topology>
    </subcellularLocation>
</comment>
<dbReference type="PANTHER" id="PTHR30572:SF4">
    <property type="entry name" value="ABC TRANSPORTER PERMEASE YTRF"/>
    <property type="match status" value="1"/>
</dbReference>
<evidence type="ECO:0000259" key="8">
    <source>
        <dbReference type="Pfam" id="PF02687"/>
    </source>
</evidence>
<evidence type="ECO:0000313" key="10">
    <source>
        <dbReference type="EMBL" id="MFC7088286.1"/>
    </source>
</evidence>
<dbReference type="RefSeq" id="WP_346061566.1">
    <property type="nucleotide sequence ID" value="NZ_BAAADR010000004.1"/>
</dbReference>
<evidence type="ECO:0000256" key="7">
    <source>
        <dbReference type="SAM" id="Phobius"/>
    </source>
</evidence>
<dbReference type="Pfam" id="PF02687">
    <property type="entry name" value="FtsX"/>
    <property type="match status" value="1"/>
</dbReference>
<accession>A0ABW2EVX8</accession>
<gene>
    <name evidence="10" type="ORF">ACFQH5_01825</name>
</gene>
<keyword evidence="4 7" id="KW-1133">Transmembrane helix</keyword>
<dbReference type="Pfam" id="PF12704">
    <property type="entry name" value="MacB_PCD"/>
    <property type="match status" value="1"/>
</dbReference>
<reference evidence="11" key="1">
    <citation type="journal article" date="2019" name="Int. J. Syst. Evol. Microbiol.">
        <title>The Global Catalogue of Microorganisms (GCM) 10K type strain sequencing project: providing services to taxonomists for standard genome sequencing and annotation.</title>
        <authorList>
            <consortium name="The Broad Institute Genomics Platform"/>
            <consortium name="The Broad Institute Genome Sequencing Center for Infectious Disease"/>
            <person name="Wu L."/>
            <person name="Ma J."/>
        </authorList>
    </citation>
    <scope>NUCLEOTIDE SEQUENCE [LARGE SCALE GENOMIC DNA]</scope>
    <source>
        <strain evidence="11">CGMCC 1.13666</strain>
    </source>
</reference>
<evidence type="ECO:0000256" key="6">
    <source>
        <dbReference type="ARBA" id="ARBA00038076"/>
    </source>
</evidence>
<organism evidence="10 11">
    <name type="scientific">Halomonas salifodinae</name>
    <dbReference type="NCBI Taxonomy" id="438745"/>
    <lineage>
        <taxon>Bacteria</taxon>
        <taxon>Pseudomonadati</taxon>
        <taxon>Pseudomonadota</taxon>
        <taxon>Gammaproteobacteria</taxon>
        <taxon>Oceanospirillales</taxon>
        <taxon>Halomonadaceae</taxon>
        <taxon>Halomonas</taxon>
    </lineage>
</organism>
<dbReference type="PANTHER" id="PTHR30572">
    <property type="entry name" value="MEMBRANE COMPONENT OF TRANSPORTER-RELATED"/>
    <property type="match status" value="1"/>
</dbReference>
<feature type="domain" description="ABC3 transporter permease C-terminal" evidence="8">
    <location>
        <begin position="280"/>
        <end position="391"/>
    </location>
</feature>
<feature type="transmembrane region" description="Helical" evidence="7">
    <location>
        <begin position="363"/>
        <end position="384"/>
    </location>
</feature>
<keyword evidence="3 7" id="KW-0812">Transmembrane</keyword>
<feature type="transmembrane region" description="Helical" evidence="7">
    <location>
        <begin position="29"/>
        <end position="49"/>
    </location>
</feature>
<sequence length="398" mass="43054">MHEGHDHITLMQVLTESIGNLNLSGRRSLLALLGIMVGSGSIIALLIIGGSGTEEAMRTFRHMGTDTLIVNFPSRMEEHRPVPAHLDTLAMRAALPEIAEIAPLSHHSGRISYAGKYSDASLVGATGGMAPAIGLQLREGRHLSRYDRREAFAVVGARVAEELGAPGRPLRIGDRIRIEHYLFEVIGIAKPWPANPLIPISADDAVLVPLEGMRRLHPAPQINAIIVRGGDAELTGLAQALRAYMQELWQRAVDVQIPRQLLDGLQQQANTFAYLLAGLGGISLLVGGVGVMNVMLMSVAERKREIGIRMALGARRRDIRRLFLLEAVNLSLLGALLGAALGLTVAYGFVRFSHWDFHMAREVLPLGVGGALLAGIFFGLYPAFTASRLQPVEALRAE</sequence>
<protein>
    <submittedName>
        <fullName evidence="10">ABC transporter permease</fullName>
    </submittedName>
</protein>
<dbReference type="InterPro" id="IPR003838">
    <property type="entry name" value="ABC3_permease_C"/>
</dbReference>